<proteinExistence type="predicted"/>
<dbReference type="InterPro" id="IPR000436">
    <property type="entry name" value="Sushi_SCR_CCP_dom"/>
</dbReference>
<dbReference type="SUPFAM" id="SSF57535">
    <property type="entry name" value="Complement control module/SCR domain"/>
    <property type="match status" value="1"/>
</dbReference>
<dbReference type="PANTHER" id="PTHR45656:SF4">
    <property type="entry name" value="PROTEIN CBR-CLEC-78"/>
    <property type="match status" value="1"/>
</dbReference>
<feature type="signal peptide" evidence="5">
    <location>
        <begin position="1"/>
        <end position="20"/>
    </location>
</feature>
<reference evidence="8" key="1">
    <citation type="submission" date="2022-11" db="UniProtKB">
        <authorList>
            <consortium name="WormBaseParasite"/>
        </authorList>
    </citation>
    <scope>IDENTIFICATION</scope>
</reference>
<dbReference type="Gene3D" id="2.10.70.10">
    <property type="entry name" value="Complement Module, domain 1"/>
    <property type="match status" value="1"/>
</dbReference>
<dbReference type="SMART" id="SM00032">
    <property type="entry name" value="CCP"/>
    <property type="match status" value="1"/>
</dbReference>
<dbReference type="PANTHER" id="PTHR45656">
    <property type="entry name" value="PROTEIN CBR-CLEC-78"/>
    <property type="match status" value="1"/>
</dbReference>
<sequence length="259" mass="29033">MPTYFYFLLTILNSINLSFGDADRSHELESDNINCPVTTFPRPSFCRKPCSHQEQCRRGNKLCLCDGECGLSCISKCGSEQSEVSEIGRPEIGTGSKVGTRNQNFFRKSEFRPTSALDIPGLNTMKFLVFEKLTSQPCDFKSFQPQIVRSLYISKFIAINCHPLVDLPNGYIQTPTGFLFNSIAEYGCDLGYILIGPSQRRCQGNKEWSGSRPICRPLLKCGPPPEIPYSIYKLSPTSSISEENELDSEAHYSCISGYR</sequence>
<evidence type="ECO:0000313" key="8">
    <source>
        <dbReference type="WBParaSite" id="Minc3s01489g24220"/>
    </source>
</evidence>
<evidence type="ECO:0000256" key="5">
    <source>
        <dbReference type="SAM" id="SignalP"/>
    </source>
</evidence>
<dbReference type="Pfam" id="PF00084">
    <property type="entry name" value="Sushi"/>
    <property type="match status" value="1"/>
</dbReference>
<organism evidence="7 8">
    <name type="scientific">Meloidogyne incognita</name>
    <name type="common">Southern root-knot nematode worm</name>
    <name type="synonym">Oxyuris incognita</name>
    <dbReference type="NCBI Taxonomy" id="6306"/>
    <lineage>
        <taxon>Eukaryota</taxon>
        <taxon>Metazoa</taxon>
        <taxon>Ecdysozoa</taxon>
        <taxon>Nematoda</taxon>
        <taxon>Chromadorea</taxon>
        <taxon>Rhabditida</taxon>
        <taxon>Tylenchina</taxon>
        <taxon>Tylenchomorpha</taxon>
        <taxon>Tylenchoidea</taxon>
        <taxon>Meloidogynidae</taxon>
        <taxon>Meloidogyninae</taxon>
        <taxon>Meloidogyne</taxon>
        <taxon>Meloidogyne incognita group</taxon>
    </lineage>
</organism>
<evidence type="ECO:0000256" key="3">
    <source>
        <dbReference type="ARBA" id="ARBA00023157"/>
    </source>
</evidence>
<keyword evidence="4" id="KW-0768">Sushi</keyword>
<keyword evidence="3 4" id="KW-1015">Disulfide bond</keyword>
<accession>A0A914MHD5</accession>
<evidence type="ECO:0000313" key="7">
    <source>
        <dbReference type="Proteomes" id="UP000887563"/>
    </source>
</evidence>
<keyword evidence="7" id="KW-1185">Reference proteome</keyword>
<feature type="chain" id="PRO_5036953483" evidence="5">
    <location>
        <begin position="21"/>
        <end position="259"/>
    </location>
</feature>
<comment type="caution">
    <text evidence="4">Lacks conserved residue(s) required for the propagation of feature annotation.</text>
</comment>
<dbReference type="CDD" id="cd00033">
    <property type="entry name" value="CCP"/>
    <property type="match status" value="1"/>
</dbReference>
<dbReference type="AlphaFoldDB" id="A0A914MHD5"/>
<keyword evidence="2" id="KW-0677">Repeat</keyword>
<protein>
    <submittedName>
        <fullName evidence="8">Sushi domain-containing protein</fullName>
    </submittedName>
</protein>
<dbReference type="PROSITE" id="PS50923">
    <property type="entry name" value="SUSHI"/>
    <property type="match status" value="1"/>
</dbReference>
<dbReference type="InterPro" id="IPR035976">
    <property type="entry name" value="Sushi/SCR/CCP_sf"/>
</dbReference>
<keyword evidence="1 5" id="KW-0732">Signal</keyword>
<evidence type="ECO:0000259" key="6">
    <source>
        <dbReference type="PROSITE" id="PS50923"/>
    </source>
</evidence>
<dbReference type="WBParaSite" id="Minc3s01489g24220">
    <property type="protein sequence ID" value="Minc3s01489g24220"/>
    <property type="gene ID" value="Minc3s01489g24220"/>
</dbReference>
<feature type="domain" description="Sushi" evidence="6">
    <location>
        <begin position="159"/>
        <end position="217"/>
    </location>
</feature>
<dbReference type="InterPro" id="IPR051277">
    <property type="entry name" value="SEZ6_CSMD_C4BPB_Regulators"/>
</dbReference>
<dbReference type="Proteomes" id="UP000887563">
    <property type="component" value="Unplaced"/>
</dbReference>
<evidence type="ECO:0000256" key="2">
    <source>
        <dbReference type="ARBA" id="ARBA00022737"/>
    </source>
</evidence>
<evidence type="ECO:0000256" key="1">
    <source>
        <dbReference type="ARBA" id="ARBA00022729"/>
    </source>
</evidence>
<evidence type="ECO:0000256" key="4">
    <source>
        <dbReference type="PROSITE-ProRule" id="PRU00302"/>
    </source>
</evidence>
<name>A0A914MHD5_MELIC</name>
<feature type="disulfide bond" evidence="4">
    <location>
        <begin position="188"/>
        <end position="215"/>
    </location>
</feature>